<dbReference type="RefSeq" id="WP_301198501.1">
    <property type="nucleotide sequence ID" value="NZ_JAPDPI010000009.1"/>
</dbReference>
<keyword evidence="2" id="KW-1185">Reference proteome</keyword>
<dbReference type="Proteomes" id="UP001207408">
    <property type="component" value="Unassembled WGS sequence"/>
</dbReference>
<evidence type="ECO:0000313" key="1">
    <source>
        <dbReference type="EMBL" id="MCW3805206.1"/>
    </source>
</evidence>
<proteinExistence type="predicted"/>
<sequence>MKYLLSVLLILLIVSCDNEFHAERVDIDTSCQTGANELYLTNNYPKDVAERRKLYFEFAKLNMMNLCDLDSCISSYSITFYEDCNCTRGYIKRQEELRRVESLYERCENYYNGSFLYERSKDNPNVWILTYPKEFKDTIYCK</sequence>
<organism evidence="1 2">
    <name type="scientific">Plebeiibacterium marinum</name>
    <dbReference type="NCBI Taxonomy" id="2992111"/>
    <lineage>
        <taxon>Bacteria</taxon>
        <taxon>Pseudomonadati</taxon>
        <taxon>Bacteroidota</taxon>
        <taxon>Bacteroidia</taxon>
        <taxon>Marinilabiliales</taxon>
        <taxon>Marinilabiliaceae</taxon>
        <taxon>Plebeiibacterium</taxon>
    </lineage>
</organism>
<reference evidence="1" key="1">
    <citation type="submission" date="2022-10" db="EMBL/GenBank/DDBJ databases">
        <authorList>
            <person name="Yu W.X."/>
        </authorList>
    </citation>
    <scope>NUCLEOTIDE SEQUENCE</scope>
    <source>
        <strain evidence="1">D04</strain>
    </source>
</reference>
<dbReference type="EMBL" id="JAPDPI010000009">
    <property type="protein sequence ID" value="MCW3805206.1"/>
    <property type="molecule type" value="Genomic_DNA"/>
</dbReference>
<dbReference type="PROSITE" id="PS51257">
    <property type="entry name" value="PROKAR_LIPOPROTEIN"/>
    <property type="match status" value="1"/>
</dbReference>
<evidence type="ECO:0000313" key="2">
    <source>
        <dbReference type="Proteomes" id="UP001207408"/>
    </source>
</evidence>
<accession>A0AAE3MCF9</accession>
<comment type="caution">
    <text evidence="1">The sequence shown here is derived from an EMBL/GenBank/DDBJ whole genome shotgun (WGS) entry which is preliminary data.</text>
</comment>
<name>A0AAE3MCF9_9BACT</name>
<gene>
    <name evidence="1" type="ORF">OM074_06180</name>
</gene>
<evidence type="ECO:0008006" key="3">
    <source>
        <dbReference type="Google" id="ProtNLM"/>
    </source>
</evidence>
<protein>
    <recommendedName>
        <fullName evidence="3">Lipoprotein</fullName>
    </recommendedName>
</protein>
<dbReference type="AlphaFoldDB" id="A0AAE3MCF9"/>